<name>A0AAV9KJY4_9SOLN</name>
<dbReference type="InterPro" id="IPR042160">
    <property type="entry name" value="HD-Zip_IV"/>
</dbReference>
<gene>
    <name evidence="2" type="ORF">R3W88_019662</name>
</gene>
<proteinExistence type="predicted"/>
<accession>A0AAV9KJY4</accession>
<dbReference type="Gene3D" id="3.30.530.20">
    <property type="match status" value="1"/>
</dbReference>
<organism evidence="2 3">
    <name type="scientific">Solanum pinnatisectum</name>
    <name type="common">tansyleaf nightshade</name>
    <dbReference type="NCBI Taxonomy" id="50273"/>
    <lineage>
        <taxon>Eukaryota</taxon>
        <taxon>Viridiplantae</taxon>
        <taxon>Streptophyta</taxon>
        <taxon>Embryophyta</taxon>
        <taxon>Tracheophyta</taxon>
        <taxon>Spermatophyta</taxon>
        <taxon>Magnoliopsida</taxon>
        <taxon>eudicotyledons</taxon>
        <taxon>Gunneridae</taxon>
        <taxon>Pentapetalae</taxon>
        <taxon>asterids</taxon>
        <taxon>lamiids</taxon>
        <taxon>Solanales</taxon>
        <taxon>Solanaceae</taxon>
        <taxon>Solanoideae</taxon>
        <taxon>Solaneae</taxon>
        <taxon>Solanum</taxon>
    </lineage>
</organism>
<dbReference type="SUPFAM" id="SSF55961">
    <property type="entry name" value="Bet v1-like"/>
    <property type="match status" value="1"/>
</dbReference>
<protein>
    <recommendedName>
        <fullName evidence="1">START domain-containing protein</fullName>
    </recommendedName>
</protein>
<sequence>MGEPLWLPNIDGVNNDLNEEYKRKFPRGNEPKPNGIKTAASRESALVTMNHINLVEIFMNTNYWASFFSSIVLTTRTMDVLDGSMKMFEVPSPQIPNRECYFVRCCNKIVDGLWVIVDVSLDHTPITRCWKRPSGCVIQQISNDISKRCERVASAEATNLPQSNITHTRKYMTILFQ</sequence>
<dbReference type="EMBL" id="JAWPEI010000010">
    <property type="protein sequence ID" value="KAK4713755.1"/>
    <property type="molecule type" value="Genomic_DNA"/>
</dbReference>
<dbReference type="InterPro" id="IPR023393">
    <property type="entry name" value="START-like_dom_sf"/>
</dbReference>
<dbReference type="AlphaFoldDB" id="A0AAV9KJY4"/>
<dbReference type="PROSITE" id="PS50848">
    <property type="entry name" value="START"/>
    <property type="match status" value="1"/>
</dbReference>
<comment type="caution">
    <text evidence="2">The sequence shown here is derived from an EMBL/GenBank/DDBJ whole genome shotgun (WGS) entry which is preliminary data.</text>
</comment>
<dbReference type="Pfam" id="PF01852">
    <property type="entry name" value="START"/>
    <property type="match status" value="1"/>
</dbReference>
<keyword evidence="3" id="KW-1185">Reference proteome</keyword>
<dbReference type="InterPro" id="IPR002913">
    <property type="entry name" value="START_lipid-bd_dom"/>
</dbReference>
<dbReference type="PANTHER" id="PTHR45654:SF29">
    <property type="entry name" value="HOMEOBOX-LEUCINE ZIPPER PROTEIN HDG2-LIKE"/>
    <property type="match status" value="1"/>
</dbReference>
<dbReference type="PANTHER" id="PTHR45654">
    <property type="entry name" value="HOMEOBOX-LEUCINE ZIPPER PROTEIN MERISTEM L1"/>
    <property type="match status" value="1"/>
</dbReference>
<evidence type="ECO:0000259" key="1">
    <source>
        <dbReference type="PROSITE" id="PS50848"/>
    </source>
</evidence>
<dbReference type="Proteomes" id="UP001311915">
    <property type="component" value="Unassembled WGS sequence"/>
</dbReference>
<dbReference type="GO" id="GO:0003677">
    <property type="term" value="F:DNA binding"/>
    <property type="evidence" value="ECO:0007669"/>
    <property type="project" value="UniProtKB-KW"/>
</dbReference>
<feature type="domain" description="START" evidence="1">
    <location>
        <begin position="1"/>
        <end position="177"/>
    </location>
</feature>
<evidence type="ECO:0000313" key="2">
    <source>
        <dbReference type="EMBL" id="KAK4713755.1"/>
    </source>
</evidence>
<evidence type="ECO:0000313" key="3">
    <source>
        <dbReference type="Proteomes" id="UP001311915"/>
    </source>
</evidence>
<dbReference type="GO" id="GO:0008289">
    <property type="term" value="F:lipid binding"/>
    <property type="evidence" value="ECO:0007669"/>
    <property type="project" value="InterPro"/>
</dbReference>
<reference evidence="2 3" key="1">
    <citation type="submission" date="2023-10" db="EMBL/GenBank/DDBJ databases">
        <title>Genome-Wide Identification Analysis in wild type Solanum Pinnatisectum Reveals Some Genes Defensing Phytophthora Infestans.</title>
        <authorList>
            <person name="Sun C."/>
        </authorList>
    </citation>
    <scope>NUCLEOTIDE SEQUENCE [LARGE SCALE GENOMIC DNA]</scope>
    <source>
        <strain evidence="2">LQN</strain>
        <tissue evidence="2">Leaf</tissue>
    </source>
</reference>